<gene>
    <name evidence="2" type="ORF">SAMN05421837_103376</name>
</gene>
<dbReference type="AlphaFoldDB" id="A0A1H5QMV0"/>
<dbReference type="InterPro" id="IPR037401">
    <property type="entry name" value="SnoaL-like"/>
</dbReference>
<reference evidence="3" key="1">
    <citation type="submission" date="2016-10" db="EMBL/GenBank/DDBJ databases">
        <authorList>
            <person name="Varghese N."/>
            <person name="Submissions S."/>
        </authorList>
    </citation>
    <scope>NUCLEOTIDE SEQUENCE [LARGE SCALE GENOMIC DNA]</scope>
    <source>
        <strain evidence="3">DSM 44654</strain>
    </source>
</reference>
<feature type="domain" description="SnoaL-like" evidence="1">
    <location>
        <begin position="14"/>
        <end position="142"/>
    </location>
</feature>
<dbReference type="STRING" id="218821.SAMN05421837_103376"/>
<dbReference type="Pfam" id="PF13577">
    <property type="entry name" value="SnoaL_4"/>
    <property type="match status" value="1"/>
</dbReference>
<proteinExistence type="predicted"/>
<protein>
    <submittedName>
        <fullName evidence="2">SnoaL-like domain-containing protein</fullName>
    </submittedName>
</protein>
<evidence type="ECO:0000313" key="3">
    <source>
        <dbReference type="Proteomes" id="UP000198878"/>
    </source>
</evidence>
<dbReference type="Gene3D" id="3.10.450.50">
    <property type="match status" value="1"/>
</dbReference>
<organism evidence="2 3">
    <name type="scientific">Amycolatopsis pretoriensis</name>
    <dbReference type="NCBI Taxonomy" id="218821"/>
    <lineage>
        <taxon>Bacteria</taxon>
        <taxon>Bacillati</taxon>
        <taxon>Actinomycetota</taxon>
        <taxon>Actinomycetes</taxon>
        <taxon>Pseudonocardiales</taxon>
        <taxon>Pseudonocardiaceae</taxon>
        <taxon>Amycolatopsis</taxon>
    </lineage>
</organism>
<name>A0A1H5QMV0_9PSEU</name>
<dbReference type="InterPro" id="IPR032710">
    <property type="entry name" value="NTF2-like_dom_sf"/>
</dbReference>
<sequence>MKSEAIATGTISPADRTAIIELLSRYYAAIDDNRLDRAAVEAVFAPDGKLINPAGVEFAGWDKILDRETTNFAQFRSTHHVTGDHIVELDGEHARMRANMIAMHLWTAEGSDPYSLQNHFISGGVFHALAARTSAGWRLSELSLNITWRDGAGPPLLIDFAAMA</sequence>
<dbReference type="EMBL" id="FNUJ01000003">
    <property type="protein sequence ID" value="SEF26527.1"/>
    <property type="molecule type" value="Genomic_DNA"/>
</dbReference>
<evidence type="ECO:0000259" key="1">
    <source>
        <dbReference type="Pfam" id="PF13577"/>
    </source>
</evidence>
<accession>A0A1H5QMV0</accession>
<evidence type="ECO:0000313" key="2">
    <source>
        <dbReference type="EMBL" id="SEF26527.1"/>
    </source>
</evidence>
<dbReference type="RefSeq" id="WP_086672713.1">
    <property type="nucleotide sequence ID" value="NZ_FNUJ01000003.1"/>
</dbReference>
<dbReference type="Proteomes" id="UP000198878">
    <property type="component" value="Unassembled WGS sequence"/>
</dbReference>
<dbReference type="OrthoDB" id="2599042at2"/>
<keyword evidence="3" id="KW-1185">Reference proteome</keyword>
<dbReference type="CDD" id="cd00531">
    <property type="entry name" value="NTF2_like"/>
    <property type="match status" value="1"/>
</dbReference>
<dbReference type="SUPFAM" id="SSF54427">
    <property type="entry name" value="NTF2-like"/>
    <property type="match status" value="1"/>
</dbReference>